<keyword evidence="2" id="KW-1003">Cell membrane</keyword>
<dbReference type="PANTHER" id="PTHR32309">
    <property type="entry name" value="TYROSINE-PROTEIN KINASE"/>
    <property type="match status" value="1"/>
</dbReference>
<comment type="caution">
    <text evidence="8">The sequence shown here is derived from an EMBL/GenBank/DDBJ whole genome shotgun (WGS) entry which is preliminary data.</text>
</comment>
<evidence type="ECO:0000259" key="7">
    <source>
        <dbReference type="Pfam" id="PF02706"/>
    </source>
</evidence>
<dbReference type="Proteomes" id="UP000179588">
    <property type="component" value="Unassembled WGS sequence"/>
</dbReference>
<evidence type="ECO:0000256" key="4">
    <source>
        <dbReference type="ARBA" id="ARBA00022989"/>
    </source>
</evidence>
<dbReference type="PANTHER" id="PTHR32309:SF13">
    <property type="entry name" value="FERRIC ENTEROBACTIN TRANSPORT PROTEIN FEPE"/>
    <property type="match status" value="1"/>
</dbReference>
<evidence type="ECO:0000256" key="5">
    <source>
        <dbReference type="ARBA" id="ARBA00023136"/>
    </source>
</evidence>
<dbReference type="Gene3D" id="1.10.287.210">
    <property type="match status" value="1"/>
</dbReference>
<evidence type="ECO:0000256" key="2">
    <source>
        <dbReference type="ARBA" id="ARBA00022475"/>
    </source>
</evidence>
<evidence type="ECO:0000256" key="1">
    <source>
        <dbReference type="ARBA" id="ARBA00004651"/>
    </source>
</evidence>
<dbReference type="SUPFAM" id="SSF160355">
    <property type="entry name" value="Bacterial polysaccharide co-polymerase-like"/>
    <property type="match status" value="1"/>
</dbReference>
<dbReference type="Gene3D" id="3.30.1890.10">
    <property type="entry name" value="FepE-like"/>
    <property type="match status" value="1"/>
</dbReference>
<dbReference type="InterPro" id="IPR003856">
    <property type="entry name" value="LPS_length_determ_N"/>
</dbReference>
<gene>
    <name evidence="8" type="ORF">A3Q29_12230</name>
</gene>
<evidence type="ECO:0000256" key="6">
    <source>
        <dbReference type="SAM" id="Phobius"/>
    </source>
</evidence>
<keyword evidence="4 6" id="KW-1133">Transmembrane helix</keyword>
<dbReference type="InterPro" id="IPR050445">
    <property type="entry name" value="Bact_polysacc_biosynth/exp"/>
</dbReference>
<feature type="transmembrane region" description="Helical" evidence="6">
    <location>
        <begin position="43"/>
        <end position="63"/>
    </location>
</feature>
<organism evidence="8 9">
    <name type="scientific">Providencia stuartii</name>
    <dbReference type="NCBI Taxonomy" id="588"/>
    <lineage>
        <taxon>Bacteria</taxon>
        <taxon>Pseudomonadati</taxon>
        <taxon>Pseudomonadota</taxon>
        <taxon>Gammaproteobacteria</taxon>
        <taxon>Enterobacterales</taxon>
        <taxon>Morganellaceae</taxon>
        <taxon>Providencia</taxon>
    </lineage>
</organism>
<feature type="transmembrane region" description="Helical" evidence="6">
    <location>
        <begin position="340"/>
        <end position="360"/>
    </location>
</feature>
<protein>
    <submittedName>
        <fullName evidence="8">Enterobactin transporter</fullName>
    </submittedName>
</protein>
<evidence type="ECO:0000256" key="3">
    <source>
        <dbReference type="ARBA" id="ARBA00022692"/>
    </source>
</evidence>
<proteinExistence type="predicted"/>
<keyword evidence="9" id="KW-1185">Reference proteome</keyword>
<sequence>MSTDKESQDGKTAAKIQVPQFNMQQSDEIDLMALFAVLVRNKLLIIAITVVITLISALVVTQLPQKWSSTAVIIPPSSEEIKDINTLGAQLTVLDVKIDLSASRIFSAFVDQYRSKVNQEAYVRSTEYYKKLAEQVDPADKENGDQRLVNTIIANSIQIQDQSKEKNSTSTDIVLTFTAPQPSEAQDLLAGYVRYTATKVREQFKLDIQNAIARQLVFANETFKQEVTKIRTEYDVKVERLKRAIDIAKAAGVRKPIVTDSAIISDDPDYPIALGTEALEKKLAIELQNRDIALLSEDLQIRQHYIKNLSELDIDTIEFMPIKFILAPDLPTKKDSPKSALIVALSAILAMILSCSYVLTRELYRDFKKK</sequence>
<dbReference type="Pfam" id="PF02706">
    <property type="entry name" value="Wzz"/>
    <property type="match status" value="1"/>
</dbReference>
<dbReference type="EMBL" id="LVIE01000002">
    <property type="protein sequence ID" value="OHT25758.1"/>
    <property type="molecule type" value="Genomic_DNA"/>
</dbReference>
<evidence type="ECO:0000313" key="8">
    <source>
        <dbReference type="EMBL" id="OHT25758.1"/>
    </source>
</evidence>
<feature type="domain" description="Polysaccharide chain length determinant N-terminal" evidence="7">
    <location>
        <begin position="27"/>
        <end position="122"/>
    </location>
</feature>
<dbReference type="GO" id="GO:0005886">
    <property type="term" value="C:plasma membrane"/>
    <property type="evidence" value="ECO:0007669"/>
    <property type="project" value="UniProtKB-SubCell"/>
</dbReference>
<dbReference type="AlphaFoldDB" id="A0A1S1HUP3"/>
<evidence type="ECO:0000313" key="9">
    <source>
        <dbReference type="Proteomes" id="UP000179588"/>
    </source>
</evidence>
<dbReference type="GO" id="GO:0004713">
    <property type="term" value="F:protein tyrosine kinase activity"/>
    <property type="evidence" value="ECO:0007669"/>
    <property type="project" value="TreeGrafter"/>
</dbReference>
<keyword evidence="5 6" id="KW-0472">Membrane</keyword>
<dbReference type="NCBIfam" id="NF007699">
    <property type="entry name" value="PRK10381.1"/>
    <property type="match status" value="1"/>
</dbReference>
<reference evidence="8 9" key="1">
    <citation type="submission" date="2016-03" db="EMBL/GenBank/DDBJ databases">
        <title>Genome sequence of Providencia stuartii strain, isolated from the salivary glands of larval Lucilia sericata.</title>
        <authorList>
            <person name="Yuan Y."/>
            <person name="Zhang Y."/>
            <person name="Fu S."/>
            <person name="Crippen T.L."/>
            <person name="Visi D."/>
            <person name="Benbow M.E."/>
            <person name="Allen M."/>
            <person name="Tomberlin J.K."/>
            <person name="Sze S.-H."/>
            <person name="Tarone A.M."/>
        </authorList>
    </citation>
    <scope>NUCLEOTIDE SEQUENCE [LARGE SCALE GENOMIC DNA]</scope>
    <source>
        <strain evidence="8 9">Crippen</strain>
    </source>
</reference>
<name>A0A1S1HUP3_PROST</name>
<accession>A0A1S1HUP3</accession>
<keyword evidence="3 6" id="KW-0812">Transmembrane</keyword>
<comment type="subcellular location">
    <subcellularLocation>
        <location evidence="1">Cell membrane</location>
        <topology evidence="1">Multi-pass membrane protein</topology>
    </subcellularLocation>
</comment>